<proteinExistence type="predicted"/>
<sequence>MITGHQLALATSMLLLAYGQQCPSKYSPDCPPLNGMFSTCQFKEPCTEAECRIQGKLCCKVMACGGCACVNVNEASRAAAMPSPCPMFSPPIDGCEDHTPSNETCEGLKCTSSRKTCCIGPCGDPFCS</sequence>
<dbReference type="EMBL" id="GFPF01002793">
    <property type="protein sequence ID" value="MAA13939.1"/>
    <property type="molecule type" value="Transcribed_RNA"/>
</dbReference>
<accession>A0A224YDZ5</accession>
<keyword evidence="1" id="KW-0732">Signal</keyword>
<feature type="signal peptide" evidence="1">
    <location>
        <begin position="1"/>
        <end position="19"/>
    </location>
</feature>
<feature type="chain" id="PRO_5012985425" evidence="1">
    <location>
        <begin position="20"/>
        <end position="128"/>
    </location>
</feature>
<reference evidence="2" key="1">
    <citation type="journal article" date="2017" name="Parasit. Vectors">
        <title>Sialotranscriptomics of Rhipicephalus zambeziensis reveals intricate expression profiles of secretory proteins and suggests tight temporal transcriptional regulation during blood-feeding.</title>
        <authorList>
            <person name="de Castro M.H."/>
            <person name="de Klerk D."/>
            <person name="Pienaar R."/>
            <person name="Rees D.J.G."/>
            <person name="Mans B.J."/>
        </authorList>
    </citation>
    <scope>NUCLEOTIDE SEQUENCE</scope>
    <source>
        <tissue evidence="2">Salivary glands</tissue>
    </source>
</reference>
<organism evidence="2">
    <name type="scientific">Rhipicephalus zambeziensis</name>
    <dbReference type="NCBI Taxonomy" id="60191"/>
    <lineage>
        <taxon>Eukaryota</taxon>
        <taxon>Metazoa</taxon>
        <taxon>Ecdysozoa</taxon>
        <taxon>Arthropoda</taxon>
        <taxon>Chelicerata</taxon>
        <taxon>Arachnida</taxon>
        <taxon>Acari</taxon>
        <taxon>Parasitiformes</taxon>
        <taxon>Ixodida</taxon>
        <taxon>Ixodoidea</taxon>
        <taxon>Ixodidae</taxon>
        <taxon>Rhipicephalinae</taxon>
        <taxon>Rhipicephalus</taxon>
        <taxon>Rhipicephalus</taxon>
    </lineage>
</organism>
<evidence type="ECO:0000313" key="2">
    <source>
        <dbReference type="EMBL" id="MAA13939.1"/>
    </source>
</evidence>
<protein>
    <submittedName>
        <fullName evidence="2">Uncharacterized protein</fullName>
    </submittedName>
</protein>
<name>A0A224YDZ5_9ACAR</name>
<evidence type="ECO:0000256" key="1">
    <source>
        <dbReference type="SAM" id="SignalP"/>
    </source>
</evidence>
<dbReference type="AlphaFoldDB" id="A0A224YDZ5"/>